<name>A0A2Z6E2E0_9GAMM</name>
<sequence length="85" mass="8337">METTARTLTDAASAAAPLCGEGCGAPAGCALAVAFLVQVPPVPILKGSSPPARPASAPARDDRRAPGPAAIRAGAVRPVFTSCGR</sequence>
<gene>
    <name evidence="2" type="ORF">ALSL_0446</name>
</gene>
<evidence type="ECO:0000313" key="3">
    <source>
        <dbReference type="Proteomes" id="UP000270530"/>
    </source>
</evidence>
<evidence type="ECO:0000256" key="1">
    <source>
        <dbReference type="SAM" id="MobiDB-lite"/>
    </source>
</evidence>
<dbReference type="AlphaFoldDB" id="A0A2Z6E2E0"/>
<dbReference type="KEGG" id="rbd:ALSL_0446"/>
<protein>
    <submittedName>
        <fullName evidence="2">Uncharacterized protein</fullName>
    </submittedName>
</protein>
<proteinExistence type="predicted"/>
<organism evidence="2 3">
    <name type="scientific">Aerosticca soli</name>
    <dbReference type="NCBI Taxonomy" id="2010829"/>
    <lineage>
        <taxon>Bacteria</taxon>
        <taxon>Pseudomonadati</taxon>
        <taxon>Pseudomonadota</taxon>
        <taxon>Gammaproteobacteria</taxon>
        <taxon>Lysobacterales</taxon>
        <taxon>Rhodanobacteraceae</taxon>
        <taxon>Aerosticca</taxon>
    </lineage>
</organism>
<reference evidence="3" key="1">
    <citation type="submission" date="2018-04" db="EMBL/GenBank/DDBJ databases">
        <authorList>
            <person name="Watanabe M."/>
            <person name="Kojima H."/>
        </authorList>
    </citation>
    <scope>NUCLEOTIDE SEQUENCE [LARGE SCALE GENOMIC DNA]</scope>
    <source>
        <strain evidence="3">Dysh456</strain>
    </source>
</reference>
<evidence type="ECO:0000313" key="2">
    <source>
        <dbReference type="EMBL" id="BBD79117.1"/>
    </source>
</evidence>
<dbReference type="EMBL" id="AP018560">
    <property type="protein sequence ID" value="BBD79117.1"/>
    <property type="molecule type" value="Genomic_DNA"/>
</dbReference>
<reference evidence="3" key="2">
    <citation type="submission" date="2018-06" db="EMBL/GenBank/DDBJ databases">
        <title>Genome sequence of Rhodanobacteraceae bacterium strain Dysh456.</title>
        <authorList>
            <person name="Fukui M."/>
        </authorList>
    </citation>
    <scope>NUCLEOTIDE SEQUENCE [LARGE SCALE GENOMIC DNA]</scope>
    <source>
        <strain evidence="3">Dysh456</strain>
    </source>
</reference>
<keyword evidence="3" id="KW-1185">Reference proteome</keyword>
<feature type="region of interest" description="Disordered" evidence="1">
    <location>
        <begin position="44"/>
        <end position="72"/>
    </location>
</feature>
<accession>A0A2Z6E2E0</accession>
<dbReference type="Proteomes" id="UP000270530">
    <property type="component" value="Chromosome"/>
</dbReference>